<evidence type="ECO:0000313" key="3">
    <source>
        <dbReference type="Proteomes" id="UP001257914"/>
    </source>
</evidence>
<dbReference type="Pfam" id="PF17775">
    <property type="entry name" value="YchJ_M-like"/>
    <property type="match status" value="1"/>
</dbReference>
<evidence type="ECO:0000259" key="1">
    <source>
        <dbReference type="Pfam" id="PF17775"/>
    </source>
</evidence>
<evidence type="ECO:0000313" key="2">
    <source>
        <dbReference type="EMBL" id="MDU0111664.1"/>
    </source>
</evidence>
<dbReference type="PANTHER" id="PTHR33747">
    <property type="entry name" value="UPF0225 PROTEIN SCO1677"/>
    <property type="match status" value="1"/>
</dbReference>
<feature type="domain" description="YchJ-like middle NTF2-like" evidence="1">
    <location>
        <begin position="29"/>
        <end position="119"/>
    </location>
</feature>
<reference evidence="2 3" key="1">
    <citation type="submission" date="2023-10" db="EMBL/GenBank/DDBJ databases">
        <title>Psychrosphaera aquimaarina strain SW33 isolated from seawater.</title>
        <authorList>
            <person name="Bayburt H."/>
            <person name="Kim J.M."/>
            <person name="Choi B.J."/>
            <person name="Jeon C.O."/>
        </authorList>
    </citation>
    <scope>NUCLEOTIDE SEQUENCE [LARGE SCALE GENOMIC DNA]</scope>
    <source>
        <strain evidence="2 3">KCTC 52743</strain>
    </source>
</reference>
<gene>
    <name evidence="2" type="ORF">RT723_01285</name>
</gene>
<name>A0ABU3QW59_9GAMM</name>
<dbReference type="RefSeq" id="WP_315945571.1">
    <property type="nucleotide sequence ID" value="NZ_JAWCUA010000001.1"/>
</dbReference>
<comment type="caution">
    <text evidence="2">The sequence shown here is derived from an EMBL/GenBank/DDBJ whole genome shotgun (WGS) entry which is preliminary data.</text>
</comment>
<organism evidence="2 3">
    <name type="scientific">Psychrosphaera aquimarina</name>
    <dbReference type="NCBI Taxonomy" id="2044854"/>
    <lineage>
        <taxon>Bacteria</taxon>
        <taxon>Pseudomonadati</taxon>
        <taxon>Pseudomonadota</taxon>
        <taxon>Gammaproteobacteria</taxon>
        <taxon>Alteromonadales</taxon>
        <taxon>Pseudoalteromonadaceae</taxon>
        <taxon>Psychrosphaera</taxon>
    </lineage>
</organism>
<dbReference type="InterPro" id="IPR004027">
    <property type="entry name" value="SEC_C_motif"/>
</dbReference>
<sequence length="149" mass="17252">MLCYCKSGDSYSDCCEPIVKEEKSASDFEQLMRSRYSAFAIGNTSYLINTSSDRLLTTFSEQDLIETCSTCQFVHLDVVDFKDNTVEFIAHLLINDEYHKIHERSTFINDNNKLKYDTGLLFETPIIKLKRNDNCPCQSGKKYKKCHMD</sequence>
<proteinExistence type="predicted"/>
<dbReference type="InterPro" id="IPR032710">
    <property type="entry name" value="NTF2-like_dom_sf"/>
</dbReference>
<keyword evidence="3" id="KW-1185">Reference proteome</keyword>
<protein>
    <submittedName>
        <fullName evidence="2">YchJ family metal-binding protein</fullName>
    </submittedName>
</protein>
<dbReference type="PANTHER" id="PTHR33747:SF1">
    <property type="entry name" value="ADENYLATE CYCLASE-ASSOCIATED CAP C-TERMINAL DOMAIN-CONTAINING PROTEIN"/>
    <property type="match status" value="1"/>
</dbReference>
<accession>A0ABU3QW59</accession>
<dbReference type="Pfam" id="PF02810">
    <property type="entry name" value="SEC-C"/>
    <property type="match status" value="1"/>
</dbReference>
<dbReference type="InterPro" id="IPR048469">
    <property type="entry name" value="YchJ-like_M"/>
</dbReference>
<dbReference type="EMBL" id="JAWCUA010000001">
    <property type="protein sequence ID" value="MDU0111664.1"/>
    <property type="molecule type" value="Genomic_DNA"/>
</dbReference>
<dbReference type="SUPFAM" id="SSF103642">
    <property type="entry name" value="Sec-C motif"/>
    <property type="match status" value="1"/>
</dbReference>
<dbReference type="SUPFAM" id="SSF54427">
    <property type="entry name" value="NTF2-like"/>
    <property type="match status" value="1"/>
</dbReference>
<dbReference type="Gene3D" id="3.10.450.50">
    <property type="match status" value="1"/>
</dbReference>
<dbReference type="Proteomes" id="UP001257914">
    <property type="component" value="Unassembled WGS sequence"/>
</dbReference>